<dbReference type="Gene3D" id="3.30.300.30">
    <property type="match status" value="1"/>
</dbReference>
<dbReference type="PROSITE" id="PS00455">
    <property type="entry name" value="AMP_BINDING"/>
    <property type="match status" value="1"/>
</dbReference>
<evidence type="ECO:0000313" key="4">
    <source>
        <dbReference type="EMBL" id="POG54164.1"/>
    </source>
</evidence>
<dbReference type="InterPro" id="IPR020845">
    <property type="entry name" value="AMP-binding_CS"/>
</dbReference>
<dbReference type="Pfam" id="PF00501">
    <property type="entry name" value="AMP-binding"/>
    <property type="match status" value="1"/>
</dbReference>
<evidence type="ECO:0000259" key="2">
    <source>
        <dbReference type="Pfam" id="PF00501"/>
    </source>
</evidence>
<dbReference type="InterPro" id="IPR045851">
    <property type="entry name" value="AMP-bd_C_sf"/>
</dbReference>
<protein>
    <recommendedName>
        <fullName evidence="6">AMP-dependent synthetase</fullName>
    </recommendedName>
</protein>
<sequence>MRSPRQVIETPTGYTVTAERWPDSYQDLCEQFTWEIPDDYSIPAAIFDFPDDERASDVAVLHRKLDGSEEAVTYEALDSASSAVSRRLAEADIEPGDRVATCGAQSPWLLALHLGILKRGAIVVPISVLLGAETLEYVLSDADPAMLCIEAPALERFGTLPKESEAPVERLEDVVKPQHPGTWDTENEPSDGNTSESAGTNPAFLLYTSGSTGKPKGVIQDHQYLIGSLSGYQLWYQLLTKKQQRSARVWTPAEWAWAGALFDVCYPTLAVGGTVVSKPRRTGFDPKQAVEFLEDGEVTHAFFPPTALRQARSILDTDITAPSALQTIMCGGEPLSEDLKSWVEETLEVTVNEAYGQTEANAIVGQAKPAYDLSHEKRSTGCAYPGHRVAVETDEGIHETENATGELLVDAESPSVFSGYWNRPEATDATFTDSGWLRTGDIATISQGGEVTVQGRKDDVILSSGYRISPTEVEAVVESLPEVQAVAVGGVKDEDRGERVKAVVVPTNGAKPEMIEERIQDVVTERLGPYKKPREIQFVDRLPELRTGKLDRDSLFE</sequence>
<gene>
    <name evidence="4" type="ORF">AUR65_015960</name>
</gene>
<feature type="compositionally biased region" description="Polar residues" evidence="1">
    <location>
        <begin position="190"/>
        <end position="199"/>
    </location>
</feature>
<proteinExistence type="predicted"/>
<comment type="caution">
    <text evidence="4">The sequence shown here is derived from an EMBL/GenBank/DDBJ whole genome shotgun (WGS) entry which is preliminary data.</text>
</comment>
<dbReference type="PANTHER" id="PTHR43767">
    <property type="entry name" value="LONG-CHAIN-FATTY-ACID--COA LIGASE"/>
    <property type="match status" value="1"/>
</dbReference>
<dbReference type="AlphaFoldDB" id="A0A2P4NLZ9"/>
<name>A0A2P4NLZ9_9EURY</name>
<dbReference type="Pfam" id="PF13193">
    <property type="entry name" value="AMP-binding_C"/>
    <property type="match status" value="1"/>
</dbReference>
<evidence type="ECO:0008006" key="6">
    <source>
        <dbReference type="Google" id="ProtNLM"/>
    </source>
</evidence>
<dbReference type="RefSeq" id="WP_084816483.1">
    <property type="nucleotide sequence ID" value="NZ_LOPW02000018.1"/>
</dbReference>
<evidence type="ECO:0000313" key="5">
    <source>
        <dbReference type="Proteomes" id="UP000053621"/>
    </source>
</evidence>
<reference evidence="4" key="1">
    <citation type="submission" date="2017-08" db="EMBL/GenBank/DDBJ databases">
        <title>Haloferax marisrubri sp. nov., isolated from the Discovery deep brine-seawater interface in the Red Sea.</title>
        <authorList>
            <person name="Zhang G."/>
            <person name="Stingl U."/>
        </authorList>
    </citation>
    <scope>NUCLEOTIDE SEQUENCE [LARGE SCALE GENOMIC DNA]</scope>
    <source>
        <strain evidence="4">SB3</strain>
    </source>
</reference>
<dbReference type="Gene3D" id="3.40.50.12780">
    <property type="entry name" value="N-terminal domain of ligase-like"/>
    <property type="match status" value="1"/>
</dbReference>
<dbReference type="InterPro" id="IPR042099">
    <property type="entry name" value="ANL_N_sf"/>
</dbReference>
<dbReference type="OrthoDB" id="193284at2157"/>
<dbReference type="SUPFAM" id="SSF56801">
    <property type="entry name" value="Acetyl-CoA synthetase-like"/>
    <property type="match status" value="1"/>
</dbReference>
<dbReference type="EMBL" id="LOPW02000018">
    <property type="protein sequence ID" value="POG54164.1"/>
    <property type="molecule type" value="Genomic_DNA"/>
</dbReference>
<accession>A0A2P4NLZ9</accession>
<evidence type="ECO:0000259" key="3">
    <source>
        <dbReference type="Pfam" id="PF13193"/>
    </source>
</evidence>
<feature type="region of interest" description="Disordered" evidence="1">
    <location>
        <begin position="172"/>
        <end position="199"/>
    </location>
</feature>
<dbReference type="InterPro" id="IPR050237">
    <property type="entry name" value="ATP-dep_AMP-bd_enzyme"/>
</dbReference>
<dbReference type="PANTHER" id="PTHR43767:SF10">
    <property type="entry name" value="SURFACTIN SYNTHASE SUBUNIT 1"/>
    <property type="match status" value="1"/>
</dbReference>
<organism evidence="4 5">
    <name type="scientific">Haloferax marisrubri</name>
    <dbReference type="NCBI Taxonomy" id="1544719"/>
    <lineage>
        <taxon>Archaea</taxon>
        <taxon>Methanobacteriati</taxon>
        <taxon>Methanobacteriota</taxon>
        <taxon>Stenosarchaea group</taxon>
        <taxon>Halobacteria</taxon>
        <taxon>Halobacteriales</taxon>
        <taxon>Haloferacaceae</taxon>
        <taxon>Haloferax</taxon>
    </lineage>
</organism>
<dbReference type="InterPro" id="IPR025110">
    <property type="entry name" value="AMP-bd_C"/>
</dbReference>
<dbReference type="Proteomes" id="UP000053621">
    <property type="component" value="Unassembled WGS sequence"/>
</dbReference>
<feature type="domain" description="AMP-binding enzyme C-terminal" evidence="3">
    <location>
        <begin position="472"/>
        <end position="549"/>
    </location>
</feature>
<keyword evidence="5" id="KW-1185">Reference proteome</keyword>
<evidence type="ECO:0000256" key="1">
    <source>
        <dbReference type="SAM" id="MobiDB-lite"/>
    </source>
</evidence>
<dbReference type="InterPro" id="IPR000873">
    <property type="entry name" value="AMP-dep_synth/lig_dom"/>
</dbReference>
<feature type="domain" description="AMP-dependent synthetase/ligase" evidence="2">
    <location>
        <begin position="63"/>
        <end position="421"/>
    </location>
</feature>
<dbReference type="GO" id="GO:0016877">
    <property type="term" value="F:ligase activity, forming carbon-sulfur bonds"/>
    <property type="evidence" value="ECO:0007669"/>
    <property type="project" value="UniProtKB-ARBA"/>
</dbReference>